<dbReference type="SMART" id="SM00112">
    <property type="entry name" value="CA"/>
    <property type="match status" value="1"/>
</dbReference>
<keyword evidence="2" id="KW-0812">Transmembrane</keyword>
<dbReference type="InterPro" id="IPR002126">
    <property type="entry name" value="Cadherin-like_dom"/>
</dbReference>
<reference evidence="8 9" key="1">
    <citation type="journal article" date="2018" name="Mol. Genet. Genomics">
        <title>The red deer Cervus elaphus genome CerEla1.0: sequencing, annotating, genes, and chromosomes.</title>
        <authorList>
            <person name="Bana N.A."/>
            <person name="Nyiri A."/>
            <person name="Nagy J."/>
            <person name="Frank K."/>
            <person name="Nagy T."/>
            <person name="Steger V."/>
            <person name="Schiller M."/>
            <person name="Lakatos P."/>
            <person name="Sugar L."/>
            <person name="Horn P."/>
            <person name="Barta E."/>
            <person name="Orosz L."/>
        </authorList>
    </citation>
    <scope>NUCLEOTIDE SEQUENCE [LARGE SCALE GENOMIC DNA]</scope>
    <source>
        <strain evidence="8">Hungarian</strain>
    </source>
</reference>
<dbReference type="InterPro" id="IPR050174">
    <property type="entry name" value="Protocadherin/Cadherin-CA"/>
</dbReference>
<dbReference type="Gene3D" id="2.60.40.60">
    <property type="entry name" value="Cadherins"/>
    <property type="match status" value="1"/>
</dbReference>
<evidence type="ECO:0000313" key="8">
    <source>
        <dbReference type="EMBL" id="OWK12552.1"/>
    </source>
</evidence>
<evidence type="ECO:0000256" key="3">
    <source>
        <dbReference type="ARBA" id="ARBA00022989"/>
    </source>
</evidence>
<gene>
    <name evidence="8" type="ORF">Celaphus_00003675</name>
</gene>
<dbReference type="Proteomes" id="UP000242450">
    <property type="component" value="Chromosome 9"/>
</dbReference>
<evidence type="ECO:0000259" key="7">
    <source>
        <dbReference type="PROSITE" id="PS50268"/>
    </source>
</evidence>
<comment type="subcellular location">
    <subcellularLocation>
        <location evidence="1">Membrane</location>
        <topology evidence="1">Single-pass membrane protein</topology>
    </subcellularLocation>
</comment>
<keyword evidence="3" id="KW-1133">Transmembrane helix</keyword>
<accession>A0A212D2V4</accession>
<comment type="caution">
    <text evidence="8">The sequence shown here is derived from an EMBL/GenBank/DDBJ whole genome shotgun (WGS) entry which is preliminary data.</text>
</comment>
<dbReference type="PRINTS" id="PR00205">
    <property type="entry name" value="CADHERIN"/>
</dbReference>
<dbReference type="InterPro" id="IPR015919">
    <property type="entry name" value="Cadherin-like_sf"/>
</dbReference>
<evidence type="ECO:0000256" key="4">
    <source>
        <dbReference type="ARBA" id="ARBA00023136"/>
    </source>
</evidence>
<evidence type="ECO:0000256" key="2">
    <source>
        <dbReference type="ARBA" id="ARBA00022692"/>
    </source>
</evidence>
<dbReference type="OrthoDB" id="9990384at2759"/>
<keyword evidence="5" id="KW-0325">Glycoprotein</keyword>
<feature type="domain" description="Cadherin" evidence="7">
    <location>
        <begin position="36"/>
        <end position="92"/>
    </location>
</feature>
<proteinExistence type="predicted"/>
<dbReference type="PROSITE" id="PS50268">
    <property type="entry name" value="CADHERIN_2"/>
    <property type="match status" value="1"/>
</dbReference>
<evidence type="ECO:0000256" key="1">
    <source>
        <dbReference type="ARBA" id="ARBA00004167"/>
    </source>
</evidence>
<keyword evidence="9" id="KW-1185">Reference proteome</keyword>
<dbReference type="SUPFAM" id="SSF49313">
    <property type="entry name" value="Cadherin-like"/>
    <property type="match status" value="1"/>
</dbReference>
<dbReference type="EMBL" id="MKHE01000009">
    <property type="protein sequence ID" value="OWK12552.1"/>
    <property type="molecule type" value="Genomic_DNA"/>
</dbReference>
<dbReference type="PANTHER" id="PTHR24028:SF133">
    <property type="entry name" value="PROTOCADHERIN ALPHA-4"/>
    <property type="match status" value="1"/>
</dbReference>
<dbReference type="GO" id="GO:0007156">
    <property type="term" value="P:homophilic cell adhesion via plasma membrane adhesion molecules"/>
    <property type="evidence" value="ECO:0007669"/>
    <property type="project" value="InterPro"/>
</dbReference>
<dbReference type="GO" id="GO:0005509">
    <property type="term" value="F:calcium ion binding"/>
    <property type="evidence" value="ECO:0007669"/>
    <property type="project" value="UniProtKB-UniRule"/>
</dbReference>
<sequence>MKPYKIQVKAVDKGGPPISNDCKVLVTCTLRPHIPFKLVSSYENSLVLDSTLDCESVSKYVVVVTVRCSPSLSTTTSVFVEVANVNCNMPVLLPPKLDDWAMR</sequence>
<evidence type="ECO:0000256" key="6">
    <source>
        <dbReference type="PROSITE-ProRule" id="PRU00043"/>
    </source>
</evidence>
<keyword evidence="4" id="KW-0472">Membrane</keyword>
<dbReference type="PANTHER" id="PTHR24028">
    <property type="entry name" value="CADHERIN-87A"/>
    <property type="match status" value="1"/>
</dbReference>
<evidence type="ECO:0000256" key="5">
    <source>
        <dbReference type="ARBA" id="ARBA00023180"/>
    </source>
</evidence>
<name>A0A212D2V4_CEREH</name>
<keyword evidence="6" id="KW-0106">Calcium</keyword>
<dbReference type="GO" id="GO:0005886">
    <property type="term" value="C:plasma membrane"/>
    <property type="evidence" value="ECO:0007669"/>
    <property type="project" value="TreeGrafter"/>
</dbReference>
<dbReference type="AlphaFoldDB" id="A0A212D2V4"/>
<protein>
    <recommendedName>
        <fullName evidence="7">Cadherin domain-containing protein</fullName>
    </recommendedName>
</protein>
<evidence type="ECO:0000313" key="9">
    <source>
        <dbReference type="Proteomes" id="UP000242450"/>
    </source>
</evidence>
<organism evidence="8 9">
    <name type="scientific">Cervus elaphus hippelaphus</name>
    <name type="common">European red deer</name>
    <dbReference type="NCBI Taxonomy" id="46360"/>
    <lineage>
        <taxon>Eukaryota</taxon>
        <taxon>Metazoa</taxon>
        <taxon>Chordata</taxon>
        <taxon>Craniata</taxon>
        <taxon>Vertebrata</taxon>
        <taxon>Euteleostomi</taxon>
        <taxon>Mammalia</taxon>
        <taxon>Eutheria</taxon>
        <taxon>Laurasiatheria</taxon>
        <taxon>Artiodactyla</taxon>
        <taxon>Ruminantia</taxon>
        <taxon>Pecora</taxon>
        <taxon>Cervidae</taxon>
        <taxon>Cervinae</taxon>
        <taxon>Cervus</taxon>
    </lineage>
</organism>